<evidence type="ECO:0000256" key="1">
    <source>
        <dbReference type="SAM" id="Phobius"/>
    </source>
</evidence>
<evidence type="ECO:0000313" key="3">
    <source>
        <dbReference type="Proteomes" id="UP000461948"/>
    </source>
</evidence>
<keyword evidence="1" id="KW-1133">Transmembrane helix</keyword>
<sequence>MFDALNDGVNYFKAWVIAIFIWGTLCAAVWYIFFSDARRDSFHGGGLSDFIDFFPPWLVNGVLAAWFVAGTFPFLDYMADKEQFGSVVGRAREMGLFDERPWYGSGGYQFLAVVLILVASYLIHRFFDD</sequence>
<feature type="transmembrane region" description="Helical" evidence="1">
    <location>
        <begin position="102"/>
        <end position="123"/>
    </location>
</feature>
<dbReference type="EMBL" id="WKLC01000539">
    <property type="protein sequence ID" value="MSE16012.1"/>
    <property type="molecule type" value="Genomic_DNA"/>
</dbReference>
<reference evidence="2 3" key="1">
    <citation type="submission" date="2019-11" db="EMBL/GenBank/DDBJ databases">
        <title>Draft Genome Sequence of Plant Growth-Promoting Rhizosphere-Associated Bacteria.</title>
        <authorList>
            <person name="Vasilyev I.Y."/>
            <person name="Radchenko V."/>
            <person name="Ilnitskaya E.V."/>
        </authorList>
    </citation>
    <scope>NUCLEOTIDE SEQUENCE [LARGE SCALE GENOMIC DNA]</scope>
    <source>
        <strain evidence="2 3">VRA_MhP_f</strain>
    </source>
</reference>
<name>A0A7X2MMM8_ENTAG</name>
<protein>
    <submittedName>
        <fullName evidence="2">Uncharacterized protein</fullName>
    </submittedName>
</protein>
<evidence type="ECO:0000313" key="2">
    <source>
        <dbReference type="EMBL" id="MSE16012.1"/>
    </source>
</evidence>
<feature type="transmembrane region" description="Helical" evidence="1">
    <location>
        <begin position="54"/>
        <end position="75"/>
    </location>
</feature>
<keyword evidence="1" id="KW-0472">Membrane</keyword>
<organism evidence="2 3">
    <name type="scientific">Enterobacter agglomerans</name>
    <name type="common">Erwinia herbicola</name>
    <name type="synonym">Pantoea agglomerans</name>
    <dbReference type="NCBI Taxonomy" id="549"/>
    <lineage>
        <taxon>Bacteria</taxon>
        <taxon>Pseudomonadati</taxon>
        <taxon>Pseudomonadota</taxon>
        <taxon>Gammaproteobacteria</taxon>
        <taxon>Enterobacterales</taxon>
        <taxon>Erwiniaceae</taxon>
        <taxon>Pantoea</taxon>
        <taxon>Pantoea agglomerans group</taxon>
    </lineage>
</organism>
<dbReference type="Proteomes" id="UP000461948">
    <property type="component" value="Unassembled WGS sequence"/>
</dbReference>
<gene>
    <name evidence="2" type="ORF">GKC49_13065</name>
</gene>
<dbReference type="AlphaFoldDB" id="A0A7X2MMM8"/>
<accession>A0A7X2MMM8</accession>
<feature type="transmembrane region" description="Helical" evidence="1">
    <location>
        <begin position="12"/>
        <end position="33"/>
    </location>
</feature>
<proteinExistence type="predicted"/>
<keyword evidence="1" id="KW-0812">Transmembrane</keyword>
<comment type="caution">
    <text evidence="2">The sequence shown here is derived from an EMBL/GenBank/DDBJ whole genome shotgun (WGS) entry which is preliminary data.</text>
</comment>